<feature type="compositionally biased region" description="Low complexity" evidence="1">
    <location>
        <begin position="148"/>
        <end position="170"/>
    </location>
</feature>
<feature type="compositionally biased region" description="Gly residues" evidence="1">
    <location>
        <begin position="137"/>
        <end position="147"/>
    </location>
</feature>
<evidence type="ECO:0000256" key="1">
    <source>
        <dbReference type="SAM" id="MobiDB-lite"/>
    </source>
</evidence>
<proteinExistence type="predicted"/>
<evidence type="ECO:0000313" key="4">
    <source>
        <dbReference type="Proteomes" id="UP001445335"/>
    </source>
</evidence>
<gene>
    <name evidence="3" type="ORF">WJX81_006624</name>
</gene>
<keyword evidence="2" id="KW-0812">Transmembrane</keyword>
<evidence type="ECO:0000313" key="3">
    <source>
        <dbReference type="EMBL" id="KAK9843508.1"/>
    </source>
</evidence>
<feature type="compositionally biased region" description="Low complexity" evidence="1">
    <location>
        <begin position="75"/>
        <end position="101"/>
    </location>
</feature>
<comment type="caution">
    <text evidence="3">The sequence shown here is derived from an EMBL/GenBank/DDBJ whole genome shotgun (WGS) entry which is preliminary data.</text>
</comment>
<dbReference type="AlphaFoldDB" id="A0AAW1SCW6"/>
<feature type="region of interest" description="Disordered" evidence="1">
    <location>
        <begin position="137"/>
        <end position="170"/>
    </location>
</feature>
<sequence length="449" mass="45293">MTVYECNCGLTKSNASELHAHIKSFKGTDLAHFLVTMSRRPGLRSARAPLSSTSSSEPGSPLTPREESPQRGADAAAAVTPATPTPAGSASPATPGVRAPAGELAAAPGTASAGLATSYHALTQLLAAADSHAGAAAGGAAGAGVAGTGAAEAPSSPGQPQVQPPARSGGRLGRTLDLLGWSQMPAGPPTSRDPLQAADPAAISVEAAEALLLWHDPWASAKVFGSGLYALICLRHLVFGVEVVQPTTLAAGGAIFVLLYNALASALPRRTLPSTAVERAHEDRLQAAVARRVRSLGDAIAPAAAATVALVARRLSGRDSAATRVWTGIALYTLLVMGELRILSQTGLAIAAWCALFGLPPLYAACRHALDALVEEVGVFAGAVVAGGEKRSLAAAGGVGVLLLAGAGGALLLRATLAVAAVFLLLLWRAHRLRAAAVCSPQSFHIACK</sequence>
<organism evidence="3 4">
    <name type="scientific">Elliptochloris bilobata</name>
    <dbReference type="NCBI Taxonomy" id="381761"/>
    <lineage>
        <taxon>Eukaryota</taxon>
        <taxon>Viridiplantae</taxon>
        <taxon>Chlorophyta</taxon>
        <taxon>core chlorophytes</taxon>
        <taxon>Trebouxiophyceae</taxon>
        <taxon>Trebouxiophyceae incertae sedis</taxon>
        <taxon>Elliptochloris clade</taxon>
        <taxon>Elliptochloris</taxon>
    </lineage>
</organism>
<evidence type="ECO:0000256" key="2">
    <source>
        <dbReference type="SAM" id="Phobius"/>
    </source>
</evidence>
<keyword evidence="2" id="KW-1133">Transmembrane helix</keyword>
<keyword evidence="2" id="KW-0472">Membrane</keyword>
<dbReference type="Proteomes" id="UP001445335">
    <property type="component" value="Unassembled WGS sequence"/>
</dbReference>
<accession>A0AAW1SCW6</accession>
<keyword evidence="4" id="KW-1185">Reference proteome</keyword>
<feature type="region of interest" description="Disordered" evidence="1">
    <location>
        <begin position="43"/>
        <end position="101"/>
    </location>
</feature>
<dbReference type="EMBL" id="JALJOU010000006">
    <property type="protein sequence ID" value="KAK9843508.1"/>
    <property type="molecule type" value="Genomic_DNA"/>
</dbReference>
<name>A0AAW1SCW6_9CHLO</name>
<feature type="compositionally biased region" description="Low complexity" evidence="1">
    <location>
        <begin position="44"/>
        <end position="63"/>
    </location>
</feature>
<evidence type="ECO:0008006" key="5">
    <source>
        <dbReference type="Google" id="ProtNLM"/>
    </source>
</evidence>
<reference evidence="3 4" key="1">
    <citation type="journal article" date="2024" name="Nat. Commun.">
        <title>Phylogenomics reveals the evolutionary origins of lichenization in chlorophyte algae.</title>
        <authorList>
            <person name="Puginier C."/>
            <person name="Libourel C."/>
            <person name="Otte J."/>
            <person name="Skaloud P."/>
            <person name="Haon M."/>
            <person name="Grisel S."/>
            <person name="Petersen M."/>
            <person name="Berrin J.G."/>
            <person name="Delaux P.M."/>
            <person name="Dal Grande F."/>
            <person name="Keller J."/>
        </authorList>
    </citation>
    <scope>NUCLEOTIDE SEQUENCE [LARGE SCALE GENOMIC DNA]</scope>
    <source>
        <strain evidence="3 4">SAG 245.80</strain>
    </source>
</reference>
<protein>
    <recommendedName>
        <fullName evidence="5">Reticulon-like protein</fullName>
    </recommendedName>
</protein>
<feature type="transmembrane region" description="Helical" evidence="2">
    <location>
        <begin position="401"/>
        <end position="428"/>
    </location>
</feature>